<name>A0A5B9QY46_9BACT</name>
<dbReference type="Proteomes" id="UP000325286">
    <property type="component" value="Chromosome"/>
</dbReference>
<keyword evidence="2" id="KW-0540">Nuclease</keyword>
<dbReference type="PANTHER" id="PTHR14859:SF15">
    <property type="entry name" value="ENDONUCLEASE_EXONUCLEASE_PHOSPHATASE DOMAIN-CONTAINING PROTEIN"/>
    <property type="match status" value="1"/>
</dbReference>
<dbReference type="AlphaFoldDB" id="A0A5B9QY46"/>
<dbReference type="EMBL" id="CP042914">
    <property type="protein sequence ID" value="QEG42305.1"/>
    <property type="molecule type" value="Genomic_DNA"/>
</dbReference>
<evidence type="ECO:0000313" key="2">
    <source>
        <dbReference type="EMBL" id="QEG42305.1"/>
    </source>
</evidence>
<dbReference type="KEGG" id="rul:UC8_43390"/>
<keyword evidence="2" id="KW-0378">Hydrolase</keyword>
<feature type="domain" description="Endonuclease/exonuclease/phosphatase" evidence="1">
    <location>
        <begin position="46"/>
        <end position="264"/>
    </location>
</feature>
<organism evidence="2 3">
    <name type="scientific">Roseimaritima ulvae</name>
    <dbReference type="NCBI Taxonomy" id="980254"/>
    <lineage>
        <taxon>Bacteria</taxon>
        <taxon>Pseudomonadati</taxon>
        <taxon>Planctomycetota</taxon>
        <taxon>Planctomycetia</taxon>
        <taxon>Pirellulales</taxon>
        <taxon>Pirellulaceae</taxon>
        <taxon>Roseimaritima</taxon>
    </lineage>
</organism>
<dbReference type="PANTHER" id="PTHR14859">
    <property type="entry name" value="CALCOFLUOR WHITE HYPERSENSITIVE PROTEIN PRECURSOR"/>
    <property type="match status" value="1"/>
</dbReference>
<dbReference type="GO" id="GO:0004527">
    <property type="term" value="F:exonuclease activity"/>
    <property type="evidence" value="ECO:0007669"/>
    <property type="project" value="UniProtKB-KW"/>
</dbReference>
<gene>
    <name evidence="2" type="ORF">UC8_43390</name>
</gene>
<protein>
    <submittedName>
        <fullName evidence="2">Endonuclease/Exonuclease/phosphatase family protein</fullName>
    </submittedName>
</protein>
<dbReference type="InterPro" id="IPR051916">
    <property type="entry name" value="GPI-anchor_lipid_remodeler"/>
</dbReference>
<dbReference type="GO" id="GO:0016020">
    <property type="term" value="C:membrane"/>
    <property type="evidence" value="ECO:0007669"/>
    <property type="project" value="GOC"/>
</dbReference>
<dbReference type="Pfam" id="PF03372">
    <property type="entry name" value="Exo_endo_phos"/>
    <property type="match status" value="1"/>
</dbReference>
<evidence type="ECO:0000259" key="1">
    <source>
        <dbReference type="Pfam" id="PF03372"/>
    </source>
</evidence>
<keyword evidence="3" id="KW-1185">Reference proteome</keyword>
<dbReference type="GO" id="GO:0004519">
    <property type="term" value="F:endonuclease activity"/>
    <property type="evidence" value="ECO:0007669"/>
    <property type="project" value="UniProtKB-KW"/>
</dbReference>
<keyword evidence="2" id="KW-0269">Exonuclease</keyword>
<reference evidence="2 3" key="1">
    <citation type="submission" date="2019-08" db="EMBL/GenBank/DDBJ databases">
        <title>Deep-cultivation of Planctomycetes and their phenomic and genomic characterization uncovers novel biology.</title>
        <authorList>
            <person name="Wiegand S."/>
            <person name="Jogler M."/>
            <person name="Boedeker C."/>
            <person name="Pinto D."/>
            <person name="Vollmers J."/>
            <person name="Rivas-Marin E."/>
            <person name="Kohn T."/>
            <person name="Peeters S.H."/>
            <person name="Heuer A."/>
            <person name="Rast P."/>
            <person name="Oberbeckmann S."/>
            <person name="Bunk B."/>
            <person name="Jeske O."/>
            <person name="Meyerdierks A."/>
            <person name="Storesund J.E."/>
            <person name="Kallscheuer N."/>
            <person name="Luecker S."/>
            <person name="Lage O.M."/>
            <person name="Pohl T."/>
            <person name="Merkel B.J."/>
            <person name="Hornburger P."/>
            <person name="Mueller R.-W."/>
            <person name="Bruemmer F."/>
            <person name="Labrenz M."/>
            <person name="Spormann A.M."/>
            <person name="Op den Camp H."/>
            <person name="Overmann J."/>
            <person name="Amann R."/>
            <person name="Jetten M.S.M."/>
            <person name="Mascher T."/>
            <person name="Medema M.H."/>
            <person name="Devos D.P."/>
            <person name="Kaster A.-K."/>
            <person name="Ovreas L."/>
            <person name="Rohde M."/>
            <person name="Galperin M.Y."/>
            <person name="Jogler C."/>
        </authorList>
    </citation>
    <scope>NUCLEOTIDE SEQUENCE [LARGE SCALE GENOMIC DNA]</scope>
    <source>
        <strain evidence="2 3">UC8</strain>
    </source>
</reference>
<sequence length="277" mass="30468">MQSNQATRRRNWASGVWRGLLGAVVLLACAAPLRAEQPLRLRVLCYNIHHAEGVDGKLDLERIAGVILSVKPDIVALQEVDQRATRSESVDQPAELARLTGMQVAFGANIPLQGGHYGNAMLSRFPITDHQNRLLPNRNNGEQRGVLSSTLKVPGLGEPLRLLATHLDHRGDDGERIASAKAINQLIDASSQQPTLLAGDMNDVIGSPTLQIYDKMWTRANDQPLPTIPVAEPTRQIDFILFRPRDDWKVVEVKVLDEAVASDHRPILAVLEYVGGE</sequence>
<keyword evidence="2" id="KW-0255">Endonuclease</keyword>
<dbReference type="InterPro" id="IPR005135">
    <property type="entry name" value="Endo/exonuclease/phosphatase"/>
</dbReference>
<evidence type="ECO:0000313" key="3">
    <source>
        <dbReference type="Proteomes" id="UP000325286"/>
    </source>
</evidence>
<dbReference type="InterPro" id="IPR036691">
    <property type="entry name" value="Endo/exonu/phosph_ase_sf"/>
</dbReference>
<dbReference type="Gene3D" id="3.60.10.10">
    <property type="entry name" value="Endonuclease/exonuclease/phosphatase"/>
    <property type="match status" value="1"/>
</dbReference>
<accession>A0A5B9QY46</accession>
<proteinExistence type="predicted"/>
<dbReference type="GO" id="GO:0006506">
    <property type="term" value="P:GPI anchor biosynthetic process"/>
    <property type="evidence" value="ECO:0007669"/>
    <property type="project" value="TreeGrafter"/>
</dbReference>
<dbReference type="SUPFAM" id="SSF56219">
    <property type="entry name" value="DNase I-like"/>
    <property type="match status" value="1"/>
</dbReference>